<dbReference type="Gene3D" id="3.40.390.10">
    <property type="entry name" value="Collagenase (Catalytic Domain)"/>
    <property type="match status" value="1"/>
</dbReference>
<comment type="caution">
    <text evidence="7">The sequence shown here is derived from an EMBL/GenBank/DDBJ whole genome shotgun (WGS) entry which is preliminary data.</text>
</comment>
<dbReference type="InterPro" id="IPR034033">
    <property type="entry name" value="Serralysin-like"/>
</dbReference>
<dbReference type="InterPro" id="IPR001343">
    <property type="entry name" value="Hemolysn_Ca-bd"/>
</dbReference>
<comment type="cofactor">
    <cofactor evidence="1">
        <name>Ca(2+)</name>
        <dbReference type="ChEBI" id="CHEBI:29108"/>
    </cofactor>
</comment>
<dbReference type="Proteomes" id="UP001595973">
    <property type="component" value="Unassembled WGS sequence"/>
</dbReference>
<proteinExistence type="inferred from homology"/>
<dbReference type="InterPro" id="IPR006026">
    <property type="entry name" value="Peptidase_Metallo"/>
</dbReference>
<evidence type="ECO:0000256" key="2">
    <source>
        <dbReference type="ARBA" id="ARBA00004613"/>
    </source>
</evidence>
<dbReference type="InterPro" id="IPR024079">
    <property type="entry name" value="MetalloPept_cat_dom_sf"/>
</dbReference>
<dbReference type="PROSITE" id="PS00330">
    <property type="entry name" value="HEMOLYSIN_CALCIUM"/>
    <property type="match status" value="2"/>
</dbReference>
<gene>
    <name evidence="7" type="ORF">ACFO5X_09120</name>
</gene>
<accession>A0ABV9KFH6</accession>
<organism evidence="7 8">
    <name type="scientific">Seohaeicola nanhaiensis</name>
    <dbReference type="NCBI Taxonomy" id="1387282"/>
    <lineage>
        <taxon>Bacteria</taxon>
        <taxon>Pseudomonadati</taxon>
        <taxon>Pseudomonadota</taxon>
        <taxon>Alphaproteobacteria</taxon>
        <taxon>Rhodobacterales</taxon>
        <taxon>Roseobacteraceae</taxon>
        <taxon>Seohaeicola</taxon>
    </lineage>
</organism>
<sequence>MASVTPTASTNEIFGTWLAGSHWTADNLTYSFPNGPEAYGYVGRTPVEGLEADQIACVEHAMAEISSFTQLTFTRIAEDGQQEGVLRYAKDVSATGGYAYLPTGFASGGDAFFGRLTTSPTVGNEANLYFMHEIGHTLGLEHGHESLSFARSAWNSQEFTLMTYTDYVGDTNTEEYESGPVDWAQSYQQLDIAALQYLYGANYATTGEIWSGRTVYGFDPETGEMSVNGIGLGQPAGNRIFRTIWDGHGRDTYDLSAYDTGVHVNLRPGAWSTFATAQLADLDRFSTTPDHLARGNVANALLVDSDRRALIENAIGGGGDDILLGNAAANRLVGREGSDRLIGGSGNDALLGGAMQDRLLGGWGNDVLKGGAGSDRLIGGAGRDQLSGGAGRDTFVFERVADGVKANGVDRIMDFTSGEDRIQILTDGAAPFSLNFDGRLLEDGPSIAIRTFDSGLRAQVDFDGDGQADLAFVVVGVHDLVEHDFLF</sequence>
<feature type="domain" description="Peptidase metallopeptidase" evidence="6">
    <location>
        <begin position="19"/>
        <end position="178"/>
    </location>
</feature>
<dbReference type="PANTHER" id="PTHR38340">
    <property type="entry name" value="S-LAYER PROTEIN"/>
    <property type="match status" value="1"/>
</dbReference>
<dbReference type="Pfam" id="PF00353">
    <property type="entry name" value="HemolysinCabind"/>
    <property type="match status" value="2"/>
</dbReference>
<dbReference type="InterPro" id="IPR050557">
    <property type="entry name" value="RTX_toxin/Mannuronan_C5-epim"/>
</dbReference>
<dbReference type="PANTHER" id="PTHR38340:SF1">
    <property type="entry name" value="S-LAYER PROTEIN"/>
    <property type="match status" value="1"/>
</dbReference>
<evidence type="ECO:0000259" key="6">
    <source>
        <dbReference type="SMART" id="SM00235"/>
    </source>
</evidence>
<dbReference type="Pfam" id="PF13582">
    <property type="entry name" value="Reprolysin_3"/>
    <property type="match status" value="1"/>
</dbReference>
<dbReference type="InterPro" id="IPR018511">
    <property type="entry name" value="Hemolysin-typ_Ca-bd_CS"/>
</dbReference>
<name>A0ABV9KFH6_9RHOB</name>
<comment type="similarity">
    <text evidence="3">Belongs to the peptidase M10B family.</text>
</comment>
<dbReference type="EMBL" id="JBHSGI010000005">
    <property type="protein sequence ID" value="MFC4668713.1"/>
    <property type="molecule type" value="Genomic_DNA"/>
</dbReference>
<evidence type="ECO:0000256" key="5">
    <source>
        <dbReference type="ARBA" id="ARBA00022737"/>
    </source>
</evidence>
<evidence type="ECO:0000256" key="4">
    <source>
        <dbReference type="ARBA" id="ARBA00022525"/>
    </source>
</evidence>
<dbReference type="CDD" id="cd04277">
    <property type="entry name" value="ZnMc_serralysin_like"/>
    <property type="match status" value="1"/>
</dbReference>
<keyword evidence="4" id="KW-0964">Secreted</keyword>
<evidence type="ECO:0000256" key="3">
    <source>
        <dbReference type="ARBA" id="ARBA00009490"/>
    </source>
</evidence>
<dbReference type="SUPFAM" id="SSF51120">
    <property type="entry name" value="beta-Roll"/>
    <property type="match status" value="2"/>
</dbReference>
<dbReference type="SMART" id="SM00235">
    <property type="entry name" value="ZnMc"/>
    <property type="match status" value="1"/>
</dbReference>
<keyword evidence="5" id="KW-0677">Repeat</keyword>
<dbReference type="Gene3D" id="2.150.10.10">
    <property type="entry name" value="Serralysin-like metalloprotease, C-terminal"/>
    <property type="match status" value="2"/>
</dbReference>
<dbReference type="PRINTS" id="PR00313">
    <property type="entry name" value="CABNDNGRPT"/>
</dbReference>
<keyword evidence="8" id="KW-1185">Reference proteome</keyword>
<comment type="subcellular location">
    <subcellularLocation>
        <location evidence="2">Secreted</location>
    </subcellularLocation>
</comment>
<dbReference type="RefSeq" id="WP_380717051.1">
    <property type="nucleotide sequence ID" value="NZ_JBHSGI010000005.1"/>
</dbReference>
<dbReference type="InterPro" id="IPR013858">
    <property type="entry name" value="Peptidase_M10B_C"/>
</dbReference>
<dbReference type="Pfam" id="PF08548">
    <property type="entry name" value="Peptidase_M10_C"/>
    <property type="match status" value="2"/>
</dbReference>
<evidence type="ECO:0000313" key="8">
    <source>
        <dbReference type="Proteomes" id="UP001595973"/>
    </source>
</evidence>
<reference evidence="8" key="1">
    <citation type="journal article" date="2019" name="Int. J. Syst. Evol. Microbiol.">
        <title>The Global Catalogue of Microorganisms (GCM) 10K type strain sequencing project: providing services to taxonomists for standard genome sequencing and annotation.</title>
        <authorList>
            <consortium name="The Broad Institute Genomics Platform"/>
            <consortium name="The Broad Institute Genome Sequencing Center for Infectious Disease"/>
            <person name="Wu L."/>
            <person name="Ma J."/>
        </authorList>
    </citation>
    <scope>NUCLEOTIDE SEQUENCE [LARGE SCALE GENOMIC DNA]</scope>
    <source>
        <strain evidence="8">CGMCC 4.7283</strain>
    </source>
</reference>
<evidence type="ECO:0000313" key="7">
    <source>
        <dbReference type="EMBL" id="MFC4668713.1"/>
    </source>
</evidence>
<dbReference type="SUPFAM" id="SSF55486">
    <property type="entry name" value="Metalloproteases ('zincins'), catalytic domain"/>
    <property type="match status" value="1"/>
</dbReference>
<dbReference type="InterPro" id="IPR011049">
    <property type="entry name" value="Serralysin-like_metalloprot_C"/>
</dbReference>
<evidence type="ECO:0000256" key="1">
    <source>
        <dbReference type="ARBA" id="ARBA00001913"/>
    </source>
</evidence>
<protein>
    <submittedName>
        <fullName evidence="7">M10 family metallopeptidase C-terminal domain-containing protein</fullName>
    </submittedName>
</protein>